<protein>
    <recommendedName>
        <fullName evidence="3">Elongator complex protein 6</fullName>
    </recommendedName>
</protein>
<gene>
    <name evidence="1" type="ORF">PHATRDRAFT_43755</name>
</gene>
<sequence>MNPASSAVSLADVVPLNARNFRTILVFDSIQCDGRFVLHTLATKVLTSVRGRLLWLAGSGAWTPNLIANAMKKMGCEAAASYIRQLSSSNQESTRTSMVAQDPFAICSFVSRYQQELDQLEIDESLDGGKLCKSLYSEIKEWLLQSSGSGSASVPAWIVLDDVSALAALLGDNLAYALVLAIWTLQKEHCVGLIVGHT</sequence>
<dbReference type="EMBL" id="CM000606">
    <property type="protein sequence ID" value="EEC50945.1"/>
    <property type="molecule type" value="Genomic_DNA"/>
</dbReference>
<proteinExistence type="predicted"/>
<dbReference type="RefSeq" id="XP_002178131.1">
    <property type="nucleotide sequence ID" value="XM_002178095.1"/>
</dbReference>
<dbReference type="Proteomes" id="UP000000759">
    <property type="component" value="Chromosome 2"/>
</dbReference>
<keyword evidence="2" id="KW-1185">Reference proteome</keyword>
<dbReference type="HOGENOM" id="CLU_843240_0_0_1"/>
<evidence type="ECO:0000313" key="2">
    <source>
        <dbReference type="Proteomes" id="UP000000759"/>
    </source>
</evidence>
<dbReference type="InParanoid" id="B7FTC6"/>
<organism evidence="1 2">
    <name type="scientific">Phaeodactylum tricornutum (strain CCAP 1055/1)</name>
    <dbReference type="NCBI Taxonomy" id="556484"/>
    <lineage>
        <taxon>Eukaryota</taxon>
        <taxon>Sar</taxon>
        <taxon>Stramenopiles</taxon>
        <taxon>Ochrophyta</taxon>
        <taxon>Bacillariophyta</taxon>
        <taxon>Bacillariophyceae</taxon>
        <taxon>Bacillariophycidae</taxon>
        <taxon>Naviculales</taxon>
        <taxon>Phaeodactylaceae</taxon>
        <taxon>Phaeodactylum</taxon>
    </lineage>
</organism>
<dbReference type="GeneID" id="7197035"/>
<dbReference type="OrthoDB" id="48881at2759"/>
<dbReference type="AlphaFoldDB" id="B7FTC6"/>
<evidence type="ECO:0000313" key="1">
    <source>
        <dbReference type="EMBL" id="EEC50945.1"/>
    </source>
</evidence>
<reference evidence="1 2" key="1">
    <citation type="journal article" date="2008" name="Nature">
        <title>The Phaeodactylum genome reveals the evolutionary history of diatom genomes.</title>
        <authorList>
            <person name="Bowler C."/>
            <person name="Allen A.E."/>
            <person name="Badger J.H."/>
            <person name="Grimwood J."/>
            <person name="Jabbari K."/>
            <person name="Kuo A."/>
            <person name="Maheswari U."/>
            <person name="Martens C."/>
            <person name="Maumus F."/>
            <person name="Otillar R.P."/>
            <person name="Rayko E."/>
            <person name="Salamov A."/>
            <person name="Vandepoele K."/>
            <person name="Beszteri B."/>
            <person name="Gruber A."/>
            <person name="Heijde M."/>
            <person name="Katinka M."/>
            <person name="Mock T."/>
            <person name="Valentin K."/>
            <person name="Verret F."/>
            <person name="Berges J.A."/>
            <person name="Brownlee C."/>
            <person name="Cadoret J.P."/>
            <person name="Chiovitti A."/>
            <person name="Choi C.J."/>
            <person name="Coesel S."/>
            <person name="De Martino A."/>
            <person name="Detter J.C."/>
            <person name="Durkin C."/>
            <person name="Falciatore A."/>
            <person name="Fournet J."/>
            <person name="Haruta M."/>
            <person name="Huysman M.J."/>
            <person name="Jenkins B.D."/>
            <person name="Jiroutova K."/>
            <person name="Jorgensen R.E."/>
            <person name="Joubert Y."/>
            <person name="Kaplan A."/>
            <person name="Kroger N."/>
            <person name="Kroth P.G."/>
            <person name="La Roche J."/>
            <person name="Lindquist E."/>
            <person name="Lommer M."/>
            <person name="Martin-Jezequel V."/>
            <person name="Lopez P.J."/>
            <person name="Lucas S."/>
            <person name="Mangogna M."/>
            <person name="McGinnis K."/>
            <person name="Medlin L.K."/>
            <person name="Montsant A."/>
            <person name="Oudot-Le Secq M.P."/>
            <person name="Napoli C."/>
            <person name="Obornik M."/>
            <person name="Parker M.S."/>
            <person name="Petit J.L."/>
            <person name="Porcel B.M."/>
            <person name="Poulsen N."/>
            <person name="Robison M."/>
            <person name="Rychlewski L."/>
            <person name="Rynearson T.A."/>
            <person name="Schmutz J."/>
            <person name="Shapiro H."/>
            <person name="Siaut M."/>
            <person name="Stanley M."/>
            <person name="Sussman M.R."/>
            <person name="Taylor A.R."/>
            <person name="Vardi A."/>
            <person name="von Dassow P."/>
            <person name="Vyverman W."/>
            <person name="Willis A."/>
            <person name="Wyrwicz L.S."/>
            <person name="Rokhsar D.S."/>
            <person name="Weissenbach J."/>
            <person name="Armbrust E.V."/>
            <person name="Green B.R."/>
            <person name="Van de Peer Y."/>
            <person name="Grigoriev I.V."/>
        </authorList>
    </citation>
    <scope>NUCLEOTIDE SEQUENCE [LARGE SCALE GENOMIC DNA]</scope>
    <source>
        <strain evidence="1 2">CCAP 1055/1</strain>
    </source>
</reference>
<reference evidence="2" key="2">
    <citation type="submission" date="2008-08" db="EMBL/GenBank/DDBJ databases">
        <authorList>
            <consortium name="Diatom Consortium"/>
            <person name="Grigoriev I."/>
            <person name="Grimwood J."/>
            <person name="Kuo A."/>
            <person name="Otillar R.P."/>
            <person name="Salamov A."/>
            <person name="Detter J.C."/>
            <person name="Lindquist E."/>
            <person name="Shapiro H."/>
            <person name="Lucas S."/>
            <person name="Glavina del Rio T."/>
            <person name="Pitluck S."/>
            <person name="Rokhsar D."/>
            <person name="Bowler C."/>
        </authorList>
    </citation>
    <scope>GENOME REANNOTATION</scope>
    <source>
        <strain evidence="2">CCAP 1055/1</strain>
    </source>
</reference>
<evidence type="ECO:0008006" key="3">
    <source>
        <dbReference type="Google" id="ProtNLM"/>
    </source>
</evidence>
<name>B7FTC6_PHATC</name>
<accession>B7FTC6</accession>
<dbReference type="PaxDb" id="2850-Phatr43755"/>
<dbReference type="KEGG" id="pti:PHATRDRAFT_43755"/>